<evidence type="ECO:0000256" key="9">
    <source>
        <dbReference type="ARBA" id="ARBA00023186"/>
    </source>
</evidence>
<comment type="subcellular location">
    <subcellularLocation>
        <location evidence="10">Cytoplasm</location>
    </subcellularLocation>
</comment>
<dbReference type="SUPFAM" id="SSF102114">
    <property type="entry name" value="Radical SAM enzymes"/>
    <property type="match status" value="1"/>
</dbReference>
<dbReference type="Pfam" id="PF06969">
    <property type="entry name" value="HemN_C"/>
    <property type="match status" value="1"/>
</dbReference>
<dbReference type="SFLD" id="SFLDS00029">
    <property type="entry name" value="Radical_SAM"/>
    <property type="match status" value="1"/>
</dbReference>
<dbReference type="InterPro" id="IPR013785">
    <property type="entry name" value="Aldolase_TIM"/>
</dbReference>
<evidence type="ECO:0000256" key="1">
    <source>
        <dbReference type="ARBA" id="ARBA00001966"/>
    </source>
</evidence>
<dbReference type="InterPro" id="IPR004559">
    <property type="entry name" value="HemW-like"/>
</dbReference>
<evidence type="ECO:0000256" key="5">
    <source>
        <dbReference type="ARBA" id="ARBA00022691"/>
    </source>
</evidence>
<keyword evidence="4 10" id="KW-0349">Heme</keyword>
<keyword evidence="6 10" id="KW-0479">Metal-binding</keyword>
<keyword evidence="8 10" id="KW-0411">Iron-sulfur</keyword>
<dbReference type="PROSITE" id="PS51918">
    <property type="entry name" value="RADICAL_SAM"/>
    <property type="match status" value="1"/>
</dbReference>
<evidence type="ECO:0000256" key="4">
    <source>
        <dbReference type="ARBA" id="ARBA00022617"/>
    </source>
</evidence>
<dbReference type="NCBIfam" id="TIGR00539">
    <property type="entry name" value="hemN_rel"/>
    <property type="match status" value="1"/>
</dbReference>
<dbReference type="SFLD" id="SFLDF00562">
    <property type="entry name" value="HemN-like__clustered_with_heat"/>
    <property type="match status" value="1"/>
</dbReference>
<feature type="domain" description="Radical SAM core" evidence="11">
    <location>
        <begin position="1"/>
        <end position="227"/>
    </location>
</feature>
<evidence type="ECO:0000256" key="2">
    <source>
        <dbReference type="ARBA" id="ARBA00006100"/>
    </source>
</evidence>
<dbReference type="InterPro" id="IPR006638">
    <property type="entry name" value="Elp3/MiaA/NifB-like_rSAM"/>
</dbReference>
<evidence type="ECO:0000256" key="3">
    <source>
        <dbReference type="ARBA" id="ARBA00017228"/>
    </source>
</evidence>
<reference evidence="12" key="1">
    <citation type="journal article" date="2014" name="Int. J. Syst. Evol. Microbiol.">
        <title>Complete genome of a new Firmicutes species belonging to the dominant human colonic microbiota ('Ruminococcus bicirculans') reveals two chromosomes and a selective capacity to utilize plant glucans.</title>
        <authorList>
            <consortium name="NISC Comparative Sequencing Program"/>
            <person name="Wegmann U."/>
            <person name="Louis P."/>
            <person name="Goesmann A."/>
            <person name="Henrissat B."/>
            <person name="Duncan S.H."/>
            <person name="Flint H.J."/>
        </authorList>
    </citation>
    <scope>NUCLEOTIDE SEQUENCE</scope>
    <source>
        <strain evidence="12">NBRC 107169</strain>
    </source>
</reference>
<comment type="similarity">
    <text evidence="2">Belongs to the anaerobic coproporphyrinogen-III oxidase family. HemW subfamily.</text>
</comment>
<dbReference type="RefSeq" id="WP_284362678.1">
    <property type="nucleotide sequence ID" value="NZ_BSNI01000002.1"/>
</dbReference>
<evidence type="ECO:0000259" key="11">
    <source>
        <dbReference type="PROSITE" id="PS51918"/>
    </source>
</evidence>
<dbReference type="CDD" id="cd01335">
    <property type="entry name" value="Radical_SAM"/>
    <property type="match status" value="1"/>
</dbReference>
<reference evidence="12" key="2">
    <citation type="submission" date="2023-01" db="EMBL/GenBank/DDBJ databases">
        <title>Draft genome sequence of Maritalea porphyrae strain NBRC 107169.</title>
        <authorList>
            <person name="Sun Q."/>
            <person name="Mori K."/>
        </authorList>
    </citation>
    <scope>NUCLEOTIDE SEQUENCE</scope>
    <source>
        <strain evidence="12">NBRC 107169</strain>
    </source>
</reference>
<sequence>MHWPFCAAKCPYCDFNSHVHRGPFDEDAYVENYLTEISQTAELVPNRTVRSIFFGGGTPSLMQPQSVEKIINAISTKWQLSNDVEITLEANPTSVEQEKFQAIRLAGVNRVSLGVQSLRADPLAALGRLHSVEDAVAAVKLAQSNFDRVSYDLIYARPNQTLDEWRDELNEALDLAREHISLYALTIEHGTRYYDLFHAGKLAMPDPELSADFYELTQEICEARGLPAYEISNHAAPGEESRHNLTYWQYGEYAGIGPGAHGRLLIDGQRHATSTERMPFKWAEYVSAKGDGFVEFDALSRGEQADEYLLMGLRLKTGISPSRFEALAGQKLRQEQIDHLTEIGFVEILADGNLRVTDKGWPVLDAVVADLAA</sequence>
<evidence type="ECO:0000256" key="10">
    <source>
        <dbReference type="RuleBase" id="RU364116"/>
    </source>
</evidence>
<keyword evidence="9 10" id="KW-0143">Chaperone</keyword>
<evidence type="ECO:0000313" key="13">
    <source>
        <dbReference type="Proteomes" id="UP001161405"/>
    </source>
</evidence>
<protein>
    <recommendedName>
        <fullName evidence="3 10">Heme chaperone HemW</fullName>
    </recommendedName>
</protein>
<dbReference type="EMBL" id="BSNI01000002">
    <property type="protein sequence ID" value="GLQ16892.1"/>
    <property type="molecule type" value="Genomic_DNA"/>
</dbReference>
<evidence type="ECO:0000256" key="8">
    <source>
        <dbReference type="ARBA" id="ARBA00023014"/>
    </source>
</evidence>
<dbReference type="InterPro" id="IPR034505">
    <property type="entry name" value="Coproporphyrinogen-III_oxidase"/>
</dbReference>
<dbReference type="InterPro" id="IPR007197">
    <property type="entry name" value="rSAM"/>
</dbReference>
<comment type="cofactor">
    <cofactor evidence="1">
        <name>[4Fe-4S] cluster</name>
        <dbReference type="ChEBI" id="CHEBI:49883"/>
    </cofactor>
</comment>
<dbReference type="Gene3D" id="3.20.20.70">
    <property type="entry name" value="Aldolase class I"/>
    <property type="match status" value="1"/>
</dbReference>
<name>A0ABQ5UQG4_9HYPH</name>
<comment type="caution">
    <text evidence="12">The sequence shown here is derived from an EMBL/GenBank/DDBJ whole genome shotgun (WGS) entry which is preliminary data.</text>
</comment>
<comment type="function">
    <text evidence="10">Probably acts as a heme chaperone, transferring heme to an unknown acceptor. Binds one molecule of heme per monomer, possibly covalently. Binds 1 [4Fe-4S] cluster. The cluster is coordinated with 3 cysteines and an exchangeable S-adenosyl-L-methionine.</text>
</comment>
<dbReference type="PANTHER" id="PTHR13932:SF5">
    <property type="entry name" value="RADICAL S-ADENOSYL METHIONINE DOMAIN-CONTAINING PROTEIN 1, MITOCHONDRIAL"/>
    <property type="match status" value="1"/>
</dbReference>
<keyword evidence="10" id="KW-0004">4Fe-4S</keyword>
<dbReference type="Proteomes" id="UP001161405">
    <property type="component" value="Unassembled WGS sequence"/>
</dbReference>
<dbReference type="SFLD" id="SFLDG01065">
    <property type="entry name" value="anaerobic_coproporphyrinogen-I"/>
    <property type="match status" value="1"/>
</dbReference>
<organism evidence="12 13">
    <name type="scientific">Maritalea porphyrae</name>
    <dbReference type="NCBI Taxonomy" id="880732"/>
    <lineage>
        <taxon>Bacteria</taxon>
        <taxon>Pseudomonadati</taxon>
        <taxon>Pseudomonadota</taxon>
        <taxon>Alphaproteobacteria</taxon>
        <taxon>Hyphomicrobiales</taxon>
        <taxon>Devosiaceae</taxon>
        <taxon>Maritalea</taxon>
    </lineage>
</organism>
<keyword evidence="10" id="KW-0963">Cytoplasm</keyword>
<evidence type="ECO:0000256" key="6">
    <source>
        <dbReference type="ARBA" id="ARBA00022723"/>
    </source>
</evidence>
<dbReference type="PANTHER" id="PTHR13932">
    <property type="entry name" value="COPROPORPHYRINIGEN III OXIDASE"/>
    <property type="match status" value="1"/>
</dbReference>
<keyword evidence="7 10" id="KW-0408">Iron</keyword>
<dbReference type="SFLD" id="SFLDF00288">
    <property type="entry name" value="HemN-like__clustered_with_nucl"/>
    <property type="match status" value="1"/>
</dbReference>
<dbReference type="InterPro" id="IPR010723">
    <property type="entry name" value="HemN_C"/>
</dbReference>
<keyword evidence="5 10" id="KW-0949">S-adenosyl-L-methionine</keyword>
<evidence type="ECO:0000313" key="12">
    <source>
        <dbReference type="EMBL" id="GLQ16892.1"/>
    </source>
</evidence>
<accession>A0ABQ5UQG4</accession>
<dbReference type="InterPro" id="IPR058240">
    <property type="entry name" value="rSAM_sf"/>
</dbReference>
<proteinExistence type="inferred from homology"/>
<keyword evidence="13" id="KW-1185">Reference proteome</keyword>
<dbReference type="Pfam" id="PF04055">
    <property type="entry name" value="Radical_SAM"/>
    <property type="match status" value="1"/>
</dbReference>
<evidence type="ECO:0000256" key="7">
    <source>
        <dbReference type="ARBA" id="ARBA00023004"/>
    </source>
</evidence>
<gene>
    <name evidence="12" type="ORF">GCM10007879_11410</name>
</gene>
<dbReference type="SMART" id="SM00729">
    <property type="entry name" value="Elp3"/>
    <property type="match status" value="1"/>
</dbReference>